<dbReference type="RefSeq" id="WP_168695700.1">
    <property type="nucleotide sequence ID" value="NZ_CP051206.1"/>
</dbReference>
<reference evidence="2 3" key="2">
    <citation type="submission" date="2020-04" db="EMBL/GenBank/DDBJ databases">
        <authorList>
            <person name="Fomenkov A."/>
            <person name="Anton B.P."/>
            <person name="Roberts R.J."/>
        </authorList>
    </citation>
    <scope>NUCLEOTIDE SEQUENCE [LARGE SCALE GENOMIC DNA]</scope>
    <source>
        <strain evidence="2 3">CCAP 1403/13f</strain>
    </source>
</reference>
<name>A0A6H2BY32_DOLFA</name>
<sequence length="259" mass="29853">MNFRDIKENIGYFIFSSVKNFRAFFGRVNWGGLLSNTSDLTVLLPIIGYGIVIMSFIDFIYVIVPPQLQNPEWELNAISLLTQHSWVFLIGLGFIFTLYFRDNRGDIRFLEIVFLRFIRWVILLMGIAFFALIPLTFLNTQRVLKVVNDQITEQRNNRVEQITQIEKRLASGVSAEQIKLFAKNINMSPDDLNLPTPQLKNTIQKNLASAKKTISQEAALNQRGQWKNRWKSSLRTVIALLIIAVTFVIVWLKIGRACI</sequence>
<dbReference type="KEGG" id="dfs:HGD76_10140"/>
<dbReference type="Proteomes" id="UP000502433">
    <property type="component" value="Chromosome"/>
</dbReference>
<dbReference type="AlphaFoldDB" id="A0A6H2BY32"/>
<dbReference type="InterPro" id="IPR047709">
    <property type="entry name" value="HpsJ-like"/>
</dbReference>
<keyword evidence="1" id="KW-0812">Transmembrane</keyword>
<organism evidence="2 3">
    <name type="scientific">Dolichospermum flos-aquae CCAP 1403/13F</name>
    <dbReference type="NCBI Taxonomy" id="315271"/>
    <lineage>
        <taxon>Bacteria</taxon>
        <taxon>Bacillati</taxon>
        <taxon>Cyanobacteriota</taxon>
        <taxon>Cyanophyceae</taxon>
        <taxon>Nostocales</taxon>
        <taxon>Aphanizomenonaceae</taxon>
        <taxon>Dolichospermum</taxon>
    </lineage>
</organism>
<reference evidence="2 3" key="1">
    <citation type="submission" date="2020-04" db="EMBL/GenBank/DDBJ databases">
        <title>Genome-Wide Identification of 5-Methylcytosine Sites in Bacterial Genomes By High-Throughput Sequencing of MspJI Restriction Fragments.</title>
        <authorList>
            <person name="Wu V."/>
        </authorList>
    </citation>
    <scope>NUCLEOTIDE SEQUENCE [LARGE SCALE GENOMIC DNA]</scope>
    <source>
        <strain evidence="2 3">CCAP 1403/13f</strain>
    </source>
</reference>
<feature type="transmembrane region" description="Helical" evidence="1">
    <location>
        <begin position="233"/>
        <end position="252"/>
    </location>
</feature>
<feature type="transmembrane region" description="Helical" evidence="1">
    <location>
        <begin position="113"/>
        <end position="137"/>
    </location>
</feature>
<feature type="transmembrane region" description="Helical" evidence="1">
    <location>
        <begin position="42"/>
        <end position="64"/>
    </location>
</feature>
<evidence type="ECO:0000256" key="1">
    <source>
        <dbReference type="SAM" id="Phobius"/>
    </source>
</evidence>
<keyword evidence="1" id="KW-1133">Transmembrane helix</keyword>
<dbReference type="NCBIfam" id="NF038305">
    <property type="entry name" value="HpsJ_fam"/>
    <property type="match status" value="1"/>
</dbReference>
<evidence type="ECO:0000313" key="2">
    <source>
        <dbReference type="EMBL" id="QJB44482.1"/>
    </source>
</evidence>
<accession>A0A6H2BY32</accession>
<protein>
    <submittedName>
        <fullName evidence="2">Uncharacterized protein</fullName>
    </submittedName>
</protein>
<proteinExistence type="predicted"/>
<keyword evidence="1" id="KW-0472">Membrane</keyword>
<dbReference type="EMBL" id="CP051206">
    <property type="protein sequence ID" value="QJB44482.1"/>
    <property type="molecule type" value="Genomic_DNA"/>
</dbReference>
<gene>
    <name evidence="2" type="ORF">HGD76_10140</name>
</gene>
<feature type="transmembrane region" description="Helical" evidence="1">
    <location>
        <begin position="84"/>
        <end position="101"/>
    </location>
</feature>
<evidence type="ECO:0000313" key="3">
    <source>
        <dbReference type="Proteomes" id="UP000502433"/>
    </source>
</evidence>